<evidence type="ECO:0000313" key="2">
    <source>
        <dbReference type="Proteomes" id="UP000676565"/>
    </source>
</evidence>
<organism evidence="1 2">
    <name type="scientific">Gemmata palustris</name>
    <dbReference type="NCBI Taxonomy" id="2822762"/>
    <lineage>
        <taxon>Bacteria</taxon>
        <taxon>Pseudomonadati</taxon>
        <taxon>Planctomycetota</taxon>
        <taxon>Planctomycetia</taxon>
        <taxon>Gemmatales</taxon>
        <taxon>Gemmataceae</taxon>
        <taxon>Gemmata</taxon>
    </lineage>
</organism>
<dbReference type="Proteomes" id="UP000676565">
    <property type="component" value="Unassembled WGS sequence"/>
</dbReference>
<comment type="caution">
    <text evidence="1">The sequence shown here is derived from an EMBL/GenBank/DDBJ whole genome shotgun (WGS) entry which is preliminary data.</text>
</comment>
<dbReference type="EMBL" id="JAGKQQ010000001">
    <property type="protein sequence ID" value="MBP3956469.1"/>
    <property type="molecule type" value="Genomic_DNA"/>
</dbReference>
<dbReference type="RefSeq" id="WP_210654622.1">
    <property type="nucleotide sequence ID" value="NZ_JAGKQQ010000001.1"/>
</dbReference>
<accession>A0ABS5BRV9</accession>
<gene>
    <name evidence="1" type="ORF">J8F10_14405</name>
</gene>
<proteinExistence type="predicted"/>
<keyword evidence="2" id="KW-1185">Reference proteome</keyword>
<protein>
    <submittedName>
        <fullName evidence="1">Uncharacterized protein</fullName>
    </submittedName>
</protein>
<reference evidence="1 2" key="1">
    <citation type="submission" date="2021-04" db="EMBL/GenBank/DDBJ databases">
        <authorList>
            <person name="Ivanova A."/>
        </authorList>
    </citation>
    <scope>NUCLEOTIDE SEQUENCE [LARGE SCALE GENOMIC DNA]</scope>
    <source>
        <strain evidence="1 2">G18</strain>
    </source>
</reference>
<sequence>MADNWISGNNSYVRLGAQSYEFGKWRLPVEGGVKKFFAFGHNFQRTTAGGVAATPVVDGAYNAGNMPLTVNALYELHLGFAAGIELALNARLSSVEYSAEISAGGDPGMVSCTFESDGEFSIIFT</sequence>
<evidence type="ECO:0000313" key="1">
    <source>
        <dbReference type="EMBL" id="MBP3956469.1"/>
    </source>
</evidence>
<name>A0ABS5BRV9_9BACT</name>